<organism evidence="9 10">
    <name type="scientific">Massariosphaeria phaeospora</name>
    <dbReference type="NCBI Taxonomy" id="100035"/>
    <lineage>
        <taxon>Eukaryota</taxon>
        <taxon>Fungi</taxon>
        <taxon>Dikarya</taxon>
        <taxon>Ascomycota</taxon>
        <taxon>Pezizomycotina</taxon>
        <taxon>Dothideomycetes</taxon>
        <taxon>Pleosporomycetidae</taxon>
        <taxon>Pleosporales</taxon>
        <taxon>Pleosporales incertae sedis</taxon>
        <taxon>Massariosphaeria</taxon>
    </lineage>
</organism>
<dbReference type="InterPro" id="IPR032302">
    <property type="entry name" value="THOC2_N"/>
</dbReference>
<feature type="region of interest" description="Disordered" evidence="5">
    <location>
        <begin position="1540"/>
        <end position="2345"/>
    </location>
</feature>
<evidence type="ECO:0000256" key="1">
    <source>
        <dbReference type="ARBA" id="ARBA00004123"/>
    </source>
</evidence>
<dbReference type="EMBL" id="JAADJZ010000027">
    <property type="protein sequence ID" value="KAF2866546.1"/>
    <property type="molecule type" value="Genomic_DNA"/>
</dbReference>
<feature type="domain" description="THO complex subunitTHOC2 N-terminal" evidence="7">
    <location>
        <begin position="846"/>
        <end position="914"/>
    </location>
</feature>
<feature type="compositionally biased region" description="Polar residues" evidence="5">
    <location>
        <begin position="2075"/>
        <end position="2091"/>
    </location>
</feature>
<keyword evidence="10" id="KW-1185">Reference proteome</keyword>
<evidence type="ECO:0000256" key="2">
    <source>
        <dbReference type="ARBA" id="ARBA00007857"/>
    </source>
</evidence>
<dbReference type="GO" id="GO:0006406">
    <property type="term" value="P:mRNA export from nucleus"/>
    <property type="evidence" value="ECO:0007669"/>
    <property type="project" value="InterPro"/>
</dbReference>
<feature type="domain" description="THO complex subunit 2 N-terminal" evidence="8">
    <location>
        <begin position="116"/>
        <end position="844"/>
    </location>
</feature>
<feature type="compositionally biased region" description="Basic and acidic residues" evidence="5">
    <location>
        <begin position="1598"/>
        <end position="1617"/>
    </location>
</feature>
<keyword evidence="4" id="KW-0539">Nucleus</keyword>
<reference evidence="9 10" key="1">
    <citation type="submission" date="2020-01" db="EMBL/GenBank/DDBJ databases">
        <authorList>
            <consortium name="DOE Joint Genome Institute"/>
            <person name="Haridas S."/>
            <person name="Albert R."/>
            <person name="Binder M."/>
            <person name="Bloem J."/>
            <person name="Labutti K."/>
            <person name="Salamov A."/>
            <person name="Andreopoulos B."/>
            <person name="Baker S.E."/>
            <person name="Barry K."/>
            <person name="Bills G."/>
            <person name="Bluhm B.H."/>
            <person name="Cannon C."/>
            <person name="Castanera R."/>
            <person name="Culley D.E."/>
            <person name="Daum C."/>
            <person name="Ezra D."/>
            <person name="Gonzalez J.B."/>
            <person name="Henrissat B."/>
            <person name="Kuo A."/>
            <person name="Liang C."/>
            <person name="Lipzen A."/>
            <person name="Lutzoni F."/>
            <person name="Magnuson J."/>
            <person name="Mondo S."/>
            <person name="Nolan M."/>
            <person name="Ohm R."/>
            <person name="Pangilinan J."/>
            <person name="Park H.-J.H."/>
            <person name="Ramirez L."/>
            <person name="Alfaro M."/>
            <person name="Sun H."/>
            <person name="Tritt A."/>
            <person name="Yoshinaga Y."/>
            <person name="Zwiers L.-H.L."/>
            <person name="Turgeon B.G."/>
            <person name="Goodwin S.B."/>
            <person name="Spatafora J.W."/>
            <person name="Crous P.W."/>
            <person name="Grigoriev I.V."/>
        </authorList>
    </citation>
    <scope>NUCLEOTIDE SEQUENCE [LARGE SCALE GENOMIC DNA]</scope>
    <source>
        <strain evidence="9 10">CBS 611.86</strain>
    </source>
</reference>
<feature type="compositionally biased region" description="Pro residues" evidence="5">
    <location>
        <begin position="1972"/>
        <end position="1982"/>
    </location>
</feature>
<feature type="region of interest" description="Disordered" evidence="5">
    <location>
        <begin position="1"/>
        <end position="110"/>
    </location>
</feature>
<dbReference type="InterPro" id="IPR040007">
    <property type="entry name" value="Tho2"/>
</dbReference>
<evidence type="ECO:0000256" key="3">
    <source>
        <dbReference type="ARBA" id="ARBA00019596"/>
    </source>
</evidence>
<feature type="compositionally biased region" description="Polar residues" evidence="5">
    <location>
        <begin position="35"/>
        <end position="47"/>
    </location>
</feature>
<evidence type="ECO:0000259" key="8">
    <source>
        <dbReference type="Pfam" id="PF16134"/>
    </source>
</evidence>
<feature type="compositionally biased region" description="Polar residues" evidence="5">
    <location>
        <begin position="1951"/>
        <end position="1965"/>
    </location>
</feature>
<feature type="compositionally biased region" description="Basic and acidic residues" evidence="5">
    <location>
        <begin position="2145"/>
        <end position="2198"/>
    </location>
</feature>
<dbReference type="GO" id="GO:0003729">
    <property type="term" value="F:mRNA binding"/>
    <property type="evidence" value="ECO:0007669"/>
    <property type="project" value="TreeGrafter"/>
</dbReference>
<feature type="compositionally biased region" description="Basic residues" evidence="5">
    <location>
        <begin position="1"/>
        <end position="10"/>
    </location>
</feature>
<feature type="compositionally biased region" description="Low complexity" evidence="5">
    <location>
        <begin position="2054"/>
        <end position="2066"/>
    </location>
</feature>
<evidence type="ECO:0000259" key="7">
    <source>
        <dbReference type="Pfam" id="PF11732"/>
    </source>
</evidence>
<comment type="similarity">
    <text evidence="2">Belongs to the THOC2 family.</text>
</comment>
<feature type="compositionally biased region" description="Basic and acidic residues" evidence="5">
    <location>
        <begin position="1856"/>
        <end position="1889"/>
    </location>
</feature>
<evidence type="ECO:0000256" key="5">
    <source>
        <dbReference type="SAM" id="MobiDB-lite"/>
    </source>
</evidence>
<gene>
    <name evidence="9" type="ORF">BDV95DRAFT_648817</name>
</gene>
<sequence>MAPGAKRKRGNYTQDDQASPRPSPYRPENGGLAHPQQSGPAQQTNSPRGGRHSRGGGRGAPQTPRSSNVAQPSPTAVSTPMSNAPPTKPSLNTPSVPTPMDEQSSSPEVPEFNDYLTQERVSNWNAAARDAVVQAAVVAQRDGDIMTLTTVYEEIIEASIAKVLSPEVLGSMVQEITTAPSDDTVDSVASFLDMLSICTKTAHEELKRMLQLSGIKTLRMCTLLEADLLISLGLVRPSFPRVAIRKATLSLYRQSNYNLLREESEGYAKLLTECFMTPTDVTLPKNQKVVEETYKRISAYIGAFDLDVGRVLDITLDVFANLLVKSHRYFIKLLVTSPWWPELQHVGGIEWDEPEVSTLPAWALPSSSSFYDSDEEKQKQLQLRQQRDRKFWDGISEKSGILPYFELGARRITSDLSELGRSAASGTLPDADESPKKKSQKWLEEWMTQTGTLLPPGNEIAAQLLGFKLQLYASGDPQQLPLPENLIYLAALLIKVGFISLADLYPHLYPLDDDMPAHKDKLMKAKMEKEEKLQAKGKNALAMAGALPDEPHGASRVSQLQENKHKASSKSDSERSTPTKIDEENKQKAEPVDQKAALLRSLLAIGAIPDALFILGRFSWLVDVYPDLHTHILRIVHYSLDKVYASARPTSLEQFQRSAKGLGSLTLSRETDFVPRRTLRWAKIDEKDSGDADYRFYYEEWVDNVPVCQNTEDVMKLCNTFLPLVGVEIGKDALLLTKLARIGRKSLDEDSSTANFQRWIVLCRTLLAPALTFTGRNPGVVNEVWELLKCFDTKTRFSIYQNWFAPLKKADVKPPVRAIFRQAEKDTKDLCRRITAKNTKSMGKAIAKLACACPGVVLRLALAQGQSYGNMVDALVECSHYLTPLGYDCLNWSIVHFLQTDRNNMQGDGMFTKASLKNTAIFAGKVYLRYDQMDPTPTLELLASRLQKQKDYLPILSVLEQMIVSMTGIAVSGPLTESRVLALAAGPRLRSFTLEHILGDHRDQSSESAKRFLKPIKDNGLAARILILLTRECDALPYIPEFEDAPTKVLATNLDNVRSHFVHYLDFLRTYLSVKEIDTMLPGVAELICVCEAPYAFAISRAAISEKADADRLERWVDSTNSKQEQDANGDVMMGIVENATTELVQAERNPTKDVEMEDVTEKLSMPNQTSTSLSLATPGCTNRAIEAVAEQLRAAHPAQFGKHPCLGFYVTFWQLTLGNIYIPSREDSEKNLLKEQYEQASKHYETKASSLPNDRRAQPKVLAEKQHLRGVAAKLKTEFRESSDAALLLGKQLQVEMLRWFDDVPMTDSRSDDLHWNILQECFLPRIRMSTEDAQFASSMLMFMHKSGVPGFRTMKLLDMILGKSRASDTSVSLPPLIMSFTEEESKNFGRFLHGILKELHSWHENKDDTYTEQAHGHDKRLPGFARKFNSDRSPEVLLSYKDFRHLLYKWHNALNGGLKTCLESGDYLQTRNAINILKALFPYFPRIDAMGNDLRRVVKDLAQSNTTDDVKVAANSLLFEFQKNQKLWIPDGVFRGTESVHGDNTRTTSTQNQTPNPTEASSGRLSATANSFNPRVADLNGATSHSAKGSNGIVDRVMKDAPEVSPRDLEYERNRPNAHYMKSSTQAYAKDTTRSTSGPLSQASVPPHASVRPDNRLPHALPTRPDAQPPRPRQPERPGDRQPEYHNRNDYGRAERNGESLREREASPGRRIRNRTPDRGPGAIDRREWSGREYDDRALRPLPRDTRGPPGRGPAWVDGARDARDVRDSRDPRDHRDPRDAPPRAHQLPPSLDARGRIHSNSAAGPEGAGLRRDIPPASHQGADRTGPFPPPPAQNAASSAGATINPDRAALINDDRGGNDIMRSDRDVRHDRGSRPQSPRRSDDRSQGSYHSHGGEVGRNSHDVRTPPQPYTQGRDRREEPTGITPTGPRGGRIDPSTTARVSREMFQPSQSTRPAAQQVQDPNYGRLNPPPEPIPAGPRNPASDRRESQGNTPVAPPPLSAPAVPQSTGIHPSRMNNFQKPPPPLQTDVPGAPSGPRSSARTPQPPIPSPTTRAPPTGPAAAERNGRNQENRNALRTINNVLTQSAPGPQDRSSDRGTPVQNPQIRGRGANRANGLVDTPTMPAPPTTPDFRAEGQNARAARPEHTNHRLETHSQDDGRVDARGHREHRRSDRSGRDRSKSPDRSDKRIDERNVRNGPADRTGRPDESINQERVSTRDRKGTDREGVRRERDKDAERLPRDGRERRDRSTRDDNRASARSEDATPRRGGPPVVEPSVWPGDGRMDPRNGEPRGRGNGDRRDERDRRGGRDDNRDSRDGRKRGRGTDDGRDPADLKRSRRSN</sequence>
<feature type="compositionally biased region" description="Basic and acidic residues" evidence="5">
    <location>
        <begin position="562"/>
        <end position="590"/>
    </location>
</feature>
<accession>A0A7C8I199</accession>
<feature type="compositionally biased region" description="Polar residues" evidence="5">
    <location>
        <begin position="63"/>
        <end position="107"/>
    </location>
</feature>
<dbReference type="GO" id="GO:0006397">
    <property type="term" value="P:mRNA processing"/>
    <property type="evidence" value="ECO:0007669"/>
    <property type="project" value="InterPro"/>
</dbReference>
<feature type="region of interest" description="Disordered" evidence="5">
    <location>
        <begin position="545"/>
        <end position="590"/>
    </location>
</feature>
<feature type="compositionally biased region" description="Basic and acidic residues" evidence="5">
    <location>
        <begin position="1896"/>
        <end position="1908"/>
    </location>
</feature>
<feature type="compositionally biased region" description="Basic and acidic residues" evidence="5">
    <location>
        <begin position="1761"/>
        <end position="1785"/>
    </location>
</feature>
<dbReference type="InterPro" id="IPR021418">
    <property type="entry name" value="THO_THOC2_C"/>
</dbReference>
<feature type="compositionally biased region" description="Basic and acidic residues" evidence="5">
    <location>
        <begin position="1726"/>
        <end position="1749"/>
    </location>
</feature>
<dbReference type="Pfam" id="PF11732">
    <property type="entry name" value="Thoc2"/>
    <property type="match status" value="1"/>
</dbReference>
<evidence type="ECO:0000256" key="4">
    <source>
        <dbReference type="ARBA" id="ARBA00023242"/>
    </source>
</evidence>
<dbReference type="GO" id="GO:0000445">
    <property type="term" value="C:THO complex part of transcription export complex"/>
    <property type="evidence" value="ECO:0007669"/>
    <property type="project" value="TreeGrafter"/>
</dbReference>
<evidence type="ECO:0000313" key="9">
    <source>
        <dbReference type="EMBL" id="KAF2866546.1"/>
    </source>
</evidence>
<dbReference type="Pfam" id="PF11262">
    <property type="entry name" value="Tho2"/>
    <property type="match status" value="1"/>
</dbReference>
<feature type="compositionally biased region" description="Low complexity" evidence="5">
    <location>
        <begin position="1547"/>
        <end position="1560"/>
    </location>
</feature>
<feature type="compositionally biased region" description="Polar residues" evidence="5">
    <location>
        <begin position="1636"/>
        <end position="1646"/>
    </location>
</feature>
<feature type="domain" description="THO complex subunitTHOC2 C-terminal" evidence="6">
    <location>
        <begin position="1206"/>
        <end position="1520"/>
    </location>
</feature>
<name>A0A7C8I199_9PLEO</name>
<feature type="compositionally biased region" description="Polar residues" evidence="5">
    <location>
        <begin position="2010"/>
        <end position="2023"/>
    </location>
</feature>
<feature type="compositionally biased region" description="Basic and acidic residues" evidence="5">
    <location>
        <begin position="1675"/>
        <end position="1710"/>
    </location>
</feature>
<comment type="subcellular location">
    <subcellularLocation>
        <location evidence="1">Nucleus</location>
    </subcellularLocation>
</comment>
<proteinExistence type="inferred from homology"/>
<dbReference type="InterPro" id="IPR021726">
    <property type="entry name" value="THO_THOC2_N"/>
</dbReference>
<dbReference type="PANTHER" id="PTHR21597">
    <property type="entry name" value="THO2 PROTEIN"/>
    <property type="match status" value="1"/>
</dbReference>
<protein>
    <recommendedName>
        <fullName evidence="3">THO complex subunit 2</fullName>
    </recommendedName>
</protein>
<feature type="compositionally biased region" description="Basic and acidic residues" evidence="5">
    <location>
        <begin position="2218"/>
        <end position="2269"/>
    </location>
</feature>
<feature type="compositionally biased region" description="Polar residues" evidence="5">
    <location>
        <begin position="1561"/>
        <end position="1575"/>
    </location>
</feature>
<dbReference type="Pfam" id="PF16134">
    <property type="entry name" value="THOC2_N"/>
    <property type="match status" value="1"/>
</dbReference>
<feature type="compositionally biased region" description="Basic and acidic residues" evidence="5">
    <location>
        <begin position="2286"/>
        <end position="2339"/>
    </location>
</feature>
<dbReference type="PANTHER" id="PTHR21597:SF0">
    <property type="entry name" value="THO COMPLEX SUBUNIT 2"/>
    <property type="match status" value="1"/>
</dbReference>
<evidence type="ECO:0000259" key="6">
    <source>
        <dbReference type="Pfam" id="PF11262"/>
    </source>
</evidence>
<comment type="caution">
    <text evidence="9">The sequence shown here is derived from an EMBL/GenBank/DDBJ whole genome shotgun (WGS) entry which is preliminary data.</text>
</comment>
<dbReference type="OrthoDB" id="29024at2759"/>
<evidence type="ECO:0000313" key="10">
    <source>
        <dbReference type="Proteomes" id="UP000481861"/>
    </source>
</evidence>
<dbReference type="Proteomes" id="UP000481861">
    <property type="component" value="Unassembled WGS sequence"/>
</dbReference>